<protein>
    <submittedName>
        <fullName evidence="1">Uncharacterized protein</fullName>
    </submittedName>
</protein>
<evidence type="ECO:0000313" key="2">
    <source>
        <dbReference type="Proteomes" id="UP000643405"/>
    </source>
</evidence>
<dbReference type="EMBL" id="JACVVX010000011">
    <property type="protein sequence ID" value="MBD0417245.1"/>
    <property type="molecule type" value="Genomic_DNA"/>
</dbReference>
<keyword evidence="2" id="KW-1185">Reference proteome</keyword>
<proteinExistence type="predicted"/>
<dbReference type="AlphaFoldDB" id="A0A8J6Q593"/>
<evidence type="ECO:0000313" key="1">
    <source>
        <dbReference type="EMBL" id="MBD0417245.1"/>
    </source>
</evidence>
<dbReference type="Proteomes" id="UP000643405">
    <property type="component" value="Unassembled WGS sequence"/>
</dbReference>
<dbReference type="RefSeq" id="WP_188166688.1">
    <property type="nucleotide sequence ID" value="NZ_JACVVX010000011.1"/>
</dbReference>
<sequence length="106" mass="11500">MEHIAALMLIVSCSGSVDNCQELPSPVTVFETMEECREILPQALKAFEGQGQLYSTCVTVDPAMVEEDAVLTWDIGKDGVLRASVDVGEMTVASNTRRENVVVVPQ</sequence>
<comment type="caution">
    <text evidence="1">The sequence shown here is derived from an EMBL/GenBank/DDBJ whole genome shotgun (WGS) entry which is preliminary data.</text>
</comment>
<accession>A0A8J6Q593</accession>
<name>A0A8J6Q593_9HYPH</name>
<gene>
    <name evidence="1" type="ORF">ICI42_21635</name>
</gene>
<reference evidence="1" key="1">
    <citation type="submission" date="2020-09" db="EMBL/GenBank/DDBJ databases">
        <title>Genome seq and assembly of Tianweitania sp.</title>
        <authorList>
            <person name="Chhetri G."/>
        </authorList>
    </citation>
    <scope>NUCLEOTIDE SEQUENCE</scope>
    <source>
        <strain evidence="1">Rool2</strain>
    </source>
</reference>
<organism evidence="1 2">
    <name type="scientific">Oryzicola mucosus</name>
    <dbReference type="NCBI Taxonomy" id="2767425"/>
    <lineage>
        <taxon>Bacteria</taxon>
        <taxon>Pseudomonadati</taxon>
        <taxon>Pseudomonadota</taxon>
        <taxon>Alphaproteobacteria</taxon>
        <taxon>Hyphomicrobiales</taxon>
        <taxon>Phyllobacteriaceae</taxon>
        <taxon>Oryzicola</taxon>
    </lineage>
</organism>